<dbReference type="PROSITE" id="PS50011">
    <property type="entry name" value="PROTEIN_KINASE_DOM"/>
    <property type="match status" value="1"/>
</dbReference>
<name>A0A3M7M0Z5_9PLEO</name>
<protein>
    <submittedName>
        <fullName evidence="3">Stress DDR48</fullName>
    </submittedName>
</protein>
<dbReference type="EMBL" id="KE747814">
    <property type="protein sequence ID" value="RMZ68187.1"/>
    <property type="molecule type" value="Genomic_DNA"/>
</dbReference>
<evidence type="ECO:0000256" key="1">
    <source>
        <dbReference type="SAM" id="MobiDB-lite"/>
    </source>
</evidence>
<organism evidence="3 4">
    <name type="scientific">Pyrenophora seminiperda CCB06</name>
    <dbReference type="NCBI Taxonomy" id="1302712"/>
    <lineage>
        <taxon>Eukaryota</taxon>
        <taxon>Fungi</taxon>
        <taxon>Dikarya</taxon>
        <taxon>Ascomycota</taxon>
        <taxon>Pezizomycotina</taxon>
        <taxon>Dothideomycetes</taxon>
        <taxon>Pleosporomycetidae</taxon>
        <taxon>Pleosporales</taxon>
        <taxon>Pleosporineae</taxon>
        <taxon>Pleosporaceae</taxon>
        <taxon>Pyrenophora</taxon>
    </lineage>
</organism>
<dbReference type="GO" id="GO:0005524">
    <property type="term" value="F:ATP binding"/>
    <property type="evidence" value="ECO:0007669"/>
    <property type="project" value="InterPro"/>
</dbReference>
<accession>A0A3M7M0Z5</accession>
<evidence type="ECO:0000259" key="2">
    <source>
        <dbReference type="PROSITE" id="PS50011"/>
    </source>
</evidence>
<gene>
    <name evidence="3" type="ORF">GMOD_00004393</name>
</gene>
<feature type="domain" description="Protein kinase" evidence="2">
    <location>
        <begin position="1"/>
        <end position="292"/>
    </location>
</feature>
<evidence type="ECO:0000313" key="4">
    <source>
        <dbReference type="Proteomes" id="UP000265663"/>
    </source>
</evidence>
<feature type="region of interest" description="Disordered" evidence="1">
    <location>
        <begin position="563"/>
        <end position="582"/>
    </location>
</feature>
<dbReference type="OrthoDB" id="310217at2759"/>
<dbReference type="GO" id="GO:0004672">
    <property type="term" value="F:protein kinase activity"/>
    <property type="evidence" value="ECO:0007669"/>
    <property type="project" value="InterPro"/>
</dbReference>
<dbReference type="Proteomes" id="UP000265663">
    <property type="component" value="Unassembled WGS sequence"/>
</dbReference>
<dbReference type="SUPFAM" id="SSF56112">
    <property type="entry name" value="Protein kinase-like (PK-like)"/>
    <property type="match status" value="1"/>
</dbReference>
<dbReference type="InterPro" id="IPR011009">
    <property type="entry name" value="Kinase-like_dom_sf"/>
</dbReference>
<proteinExistence type="predicted"/>
<feature type="region of interest" description="Disordered" evidence="1">
    <location>
        <begin position="512"/>
        <end position="552"/>
    </location>
</feature>
<reference evidence="3 4" key="1">
    <citation type="journal article" date="2014" name="PLoS ONE">
        <title>De novo Genome Assembly of the Fungal Plant Pathogen Pyrenophora semeniperda.</title>
        <authorList>
            <person name="Soliai M.M."/>
            <person name="Meyer S.E."/>
            <person name="Udall J.A."/>
            <person name="Elzinga D.E."/>
            <person name="Hermansen R.A."/>
            <person name="Bodily P.M."/>
            <person name="Hart A.A."/>
            <person name="Coleman C.E."/>
        </authorList>
    </citation>
    <scope>NUCLEOTIDE SEQUENCE [LARGE SCALE GENOMIC DNA]</scope>
    <source>
        <strain evidence="3 4">CCB06</strain>
        <tissue evidence="3">Mycelium</tissue>
    </source>
</reference>
<dbReference type="InterPro" id="IPR000719">
    <property type="entry name" value="Prot_kinase_dom"/>
</dbReference>
<keyword evidence="4" id="KW-1185">Reference proteome</keyword>
<dbReference type="AlphaFoldDB" id="A0A3M7M0Z5"/>
<dbReference type="Gene3D" id="1.10.510.10">
    <property type="entry name" value="Transferase(Phosphotransferase) domain 1"/>
    <property type="match status" value="1"/>
</dbReference>
<sequence length="582" mass="61975">MFSNHPRSEFTAGRISIPLNRRRTAHPSSAVFYYTTHISTHKSYIEKRPHASALVQREVAILLQCRGHPHIISIFAHSFDGPYASIYLERHLLSLDHYIGGWVEEFHMWKVFWDLSLVVAYLWTGYDYAETRELAMKGEVVPGRKEGWTAILHRDIRPANVFVTWDQGCTVQTGPPLQRFMLSGFDHAISVKDADSFKGHGGDPLFQPPADEEVTQSRDIWGIGLVIQCLWLEKRVPDMANIKAEKPFGKDCFNEEAYLENRVMNCLKRKPEERTEANKLPREVHDGTEAWIRNGRRARKVPPTGWSGGGLFMRRSFGRGSFKGGSYGEFEQGPFGRDDFGEDAFGDDAYGDDACEDYAFEGGEYGDGAFEGGVYGEGMFGSSFSGRASFGGGAYREGLFDRASFGGGRSSFGVDVFGGDEGAYGRDAFGGDAFGGGSFGGGAYRESLFERGSSGEGAFGGGAYRESLFERGSSGGDLFGGARGSSGGGAYEGGAYGGGAYGGGAYEGGSSGRDLFRGEPSGRGGGAFGGGAFGGGSSGRERGGGAFGGGAFGGGSSSGGRGAFGGGAFGGGSSGRELARRD</sequence>
<feature type="compositionally biased region" description="Gly residues" evidence="1">
    <location>
        <begin position="521"/>
        <end position="552"/>
    </location>
</feature>
<evidence type="ECO:0000313" key="3">
    <source>
        <dbReference type="EMBL" id="RMZ68187.1"/>
    </source>
</evidence>
<feature type="compositionally biased region" description="Gly residues" evidence="1">
    <location>
        <begin position="563"/>
        <end position="574"/>
    </location>
</feature>